<protein>
    <submittedName>
        <fullName evidence="1">Uncharacterized protein</fullName>
    </submittedName>
</protein>
<feature type="non-terminal residue" evidence="1">
    <location>
        <position position="387"/>
    </location>
</feature>
<dbReference type="Proteomes" id="UP001174909">
    <property type="component" value="Unassembled WGS sequence"/>
</dbReference>
<reference evidence="1" key="1">
    <citation type="submission" date="2023-03" db="EMBL/GenBank/DDBJ databases">
        <authorList>
            <person name="Steffen K."/>
            <person name="Cardenas P."/>
        </authorList>
    </citation>
    <scope>NUCLEOTIDE SEQUENCE</scope>
</reference>
<feature type="non-terminal residue" evidence="1">
    <location>
        <position position="1"/>
    </location>
</feature>
<comment type="caution">
    <text evidence="1">The sequence shown here is derived from an EMBL/GenBank/DDBJ whole genome shotgun (WGS) entry which is preliminary data.</text>
</comment>
<proteinExistence type="predicted"/>
<dbReference type="AlphaFoldDB" id="A0AA35SH94"/>
<name>A0AA35SH94_GEOBA</name>
<organism evidence="1 2">
    <name type="scientific">Geodia barretti</name>
    <name type="common">Barrett's horny sponge</name>
    <dbReference type="NCBI Taxonomy" id="519541"/>
    <lineage>
        <taxon>Eukaryota</taxon>
        <taxon>Metazoa</taxon>
        <taxon>Porifera</taxon>
        <taxon>Demospongiae</taxon>
        <taxon>Heteroscleromorpha</taxon>
        <taxon>Tetractinellida</taxon>
        <taxon>Astrophorina</taxon>
        <taxon>Geodiidae</taxon>
        <taxon>Geodia</taxon>
    </lineage>
</organism>
<sequence>GPSGADYVGDDERDVELQIETSNFGATVELDQNVYTWTDKVFITVVASDYNFDSNIVDEIGTDDKGEITIRTRAGEVQYRLAETGPDTGVFTGELVLTGDKDALDEGGPQGTSSEGLAWPTDGTIKTRTSDGISISFDYSDSEAPLVASALIRWNVGEVQWLEASYAATGSGVVRIIDPDMNINPDAVNSIDAVVFSETFIGGIELTLTETQEASGIFEGTVEFDPESASDGHRLQVTEGDIITAAYEDETLPKPDNGDTLEITATTLIGAIVPPLERAPASNPAIVDAFGNSIASVSVDQQVLITADLTSGQDREQDFAYLVQIQNEDEVTIQLSWSAGTLGAGDTFSQSQSWTPSETGSYTATIFVWESVNNPTALSPQLSITID</sequence>
<evidence type="ECO:0000313" key="1">
    <source>
        <dbReference type="EMBL" id="CAI8028892.1"/>
    </source>
</evidence>
<accession>A0AA35SH94</accession>
<dbReference type="EMBL" id="CASHTH010002369">
    <property type="protein sequence ID" value="CAI8028892.1"/>
    <property type="molecule type" value="Genomic_DNA"/>
</dbReference>
<gene>
    <name evidence="1" type="ORF">GBAR_LOCUS16424</name>
</gene>
<evidence type="ECO:0000313" key="2">
    <source>
        <dbReference type="Proteomes" id="UP001174909"/>
    </source>
</evidence>
<keyword evidence="2" id="KW-1185">Reference proteome</keyword>